<evidence type="ECO:0000313" key="4">
    <source>
        <dbReference type="Proteomes" id="UP000078200"/>
    </source>
</evidence>
<keyword evidence="4" id="KW-1185">Reference proteome</keyword>
<feature type="region of interest" description="Disordered" evidence="1">
    <location>
        <begin position="1"/>
        <end position="32"/>
    </location>
</feature>
<proteinExistence type="predicted"/>
<feature type="transmembrane region" description="Helical" evidence="2">
    <location>
        <begin position="281"/>
        <end position="307"/>
    </location>
</feature>
<feature type="region of interest" description="Disordered" evidence="1">
    <location>
        <begin position="101"/>
        <end position="140"/>
    </location>
</feature>
<dbReference type="VEuPathDB" id="VectorBase:GAUT033058"/>
<evidence type="ECO:0000256" key="2">
    <source>
        <dbReference type="SAM" id="Phobius"/>
    </source>
</evidence>
<dbReference type="AlphaFoldDB" id="A0A1A9VCP4"/>
<dbReference type="Proteomes" id="UP000078200">
    <property type="component" value="Unassembled WGS sequence"/>
</dbReference>
<feature type="compositionally biased region" description="Polar residues" evidence="1">
    <location>
        <begin position="12"/>
        <end position="28"/>
    </location>
</feature>
<sequence length="360" mass="39395">MERMWRKVSFGGSRSTKNQSNPTDTVSSAGGFGDPQIVLAVAGSSSATGRRLATSGQMPPLKLMNSGSTIASSVMVAGFDNNEGMAAGGISAAGASTTQFRKSLSQHVLQPRSASAERRRRRRRKSRPRRTGMSCVGGGGDNMSINKSLLEFHSSSGGFYTIKESAEVLTNSHHRYHHRSSRNSHMMMANSAPCGTVMMYPNPNSGREVLSSNPTVGNNNQATTANSANATVPSMAATATTATAPDISLRQRAVAKLRMFNFHLNWDLQMTHCKPCGLNKFILFLLSLVVFTLLSVASSSGSGGNIITRRLCRNRRREDNELYRSNSFKFERFERKEYMEELADTLQKQLVFDNDNFPVM</sequence>
<organism evidence="3 4">
    <name type="scientific">Glossina austeni</name>
    <name type="common">Savannah tsetse fly</name>
    <dbReference type="NCBI Taxonomy" id="7395"/>
    <lineage>
        <taxon>Eukaryota</taxon>
        <taxon>Metazoa</taxon>
        <taxon>Ecdysozoa</taxon>
        <taxon>Arthropoda</taxon>
        <taxon>Hexapoda</taxon>
        <taxon>Insecta</taxon>
        <taxon>Pterygota</taxon>
        <taxon>Neoptera</taxon>
        <taxon>Endopterygota</taxon>
        <taxon>Diptera</taxon>
        <taxon>Brachycera</taxon>
        <taxon>Muscomorpha</taxon>
        <taxon>Hippoboscoidea</taxon>
        <taxon>Glossinidae</taxon>
        <taxon>Glossina</taxon>
    </lineage>
</organism>
<keyword evidence="2" id="KW-0472">Membrane</keyword>
<accession>A0A1A9VCP4</accession>
<feature type="compositionally biased region" description="Basic residues" evidence="1">
    <location>
        <begin position="118"/>
        <end position="130"/>
    </location>
</feature>
<keyword evidence="2" id="KW-1133">Transmembrane helix</keyword>
<keyword evidence="2" id="KW-0812">Transmembrane</keyword>
<dbReference type="EnsemblMetazoa" id="GAUT033058-RA">
    <property type="protein sequence ID" value="GAUT033058-PA"/>
    <property type="gene ID" value="GAUT033058"/>
</dbReference>
<evidence type="ECO:0000313" key="3">
    <source>
        <dbReference type="EnsemblMetazoa" id="GAUT033058-PA"/>
    </source>
</evidence>
<evidence type="ECO:0000256" key="1">
    <source>
        <dbReference type="SAM" id="MobiDB-lite"/>
    </source>
</evidence>
<reference evidence="3" key="1">
    <citation type="submission" date="2020-05" db="UniProtKB">
        <authorList>
            <consortium name="EnsemblMetazoa"/>
        </authorList>
    </citation>
    <scope>IDENTIFICATION</scope>
    <source>
        <strain evidence="3">TTRI</strain>
    </source>
</reference>
<name>A0A1A9VCP4_GLOAU</name>
<protein>
    <submittedName>
        <fullName evidence="3">Uncharacterized protein</fullName>
    </submittedName>
</protein>